<dbReference type="PANTHER" id="PTHR46927">
    <property type="entry name" value="AGAP005574-PA"/>
    <property type="match status" value="1"/>
</dbReference>
<organism evidence="8 9">
    <name type="scientific">Fopius arisanus</name>
    <dbReference type="NCBI Taxonomy" id="64838"/>
    <lineage>
        <taxon>Eukaryota</taxon>
        <taxon>Metazoa</taxon>
        <taxon>Ecdysozoa</taxon>
        <taxon>Arthropoda</taxon>
        <taxon>Hexapoda</taxon>
        <taxon>Insecta</taxon>
        <taxon>Pterygota</taxon>
        <taxon>Neoptera</taxon>
        <taxon>Endopterygota</taxon>
        <taxon>Hymenoptera</taxon>
        <taxon>Apocrita</taxon>
        <taxon>Ichneumonoidea</taxon>
        <taxon>Braconidae</taxon>
        <taxon>Opiinae</taxon>
        <taxon>Fopius</taxon>
    </lineage>
</organism>
<keyword evidence="8" id="KW-1185">Reference proteome</keyword>
<keyword evidence="2 5" id="KW-0863">Zinc-finger</keyword>
<evidence type="ECO:0000256" key="1">
    <source>
        <dbReference type="ARBA" id="ARBA00022723"/>
    </source>
</evidence>
<sequence length="326" mass="37886">MSCSVCGIERSYLTQHLCFHRLPKNADIRKKWLDVLQKGDVKRLLVCSNHFRPEDYRQFSVKPLLKPDAVPRRELVELFLRGKPTKKSQHAALVEAFNWDTVADEHNYYCMDKPKAKGSVPVYVNEVEIAHEKSGVAEEHVQYEEFNPGSPDYDGFDPESPDDCKESIDVNDAKKTPLETNDNSIEFVDVNSCKIDPDVERETSEQDDNSDYEELLKNLYGNQVLRDASNVTCSETIADAFLKRKSNSEPERTISAQRRCIGKNKVFRRDDFANDASWHRFLNYYESRRKEISSLKQKNDRLNNKVTMYKNMVEHMMKKNRCNVDV</sequence>
<dbReference type="PANTHER" id="PTHR46927:SF3">
    <property type="entry name" value="THAP-TYPE DOMAIN-CONTAINING PROTEIN"/>
    <property type="match status" value="1"/>
</dbReference>
<dbReference type="AlphaFoldDB" id="A0A9R1TUF0"/>
<evidence type="ECO:0000256" key="4">
    <source>
        <dbReference type="ARBA" id="ARBA00023125"/>
    </source>
</evidence>
<dbReference type="SUPFAM" id="SSF57716">
    <property type="entry name" value="Glucocorticoid receptor-like (DNA-binding domain)"/>
    <property type="match status" value="1"/>
</dbReference>
<evidence type="ECO:0000259" key="7">
    <source>
        <dbReference type="PROSITE" id="PS50950"/>
    </source>
</evidence>
<evidence type="ECO:0000256" key="6">
    <source>
        <dbReference type="SAM" id="Coils"/>
    </source>
</evidence>
<keyword evidence="4 5" id="KW-0238">DNA-binding</keyword>
<dbReference type="SMART" id="SM00980">
    <property type="entry name" value="THAP"/>
    <property type="match status" value="1"/>
</dbReference>
<dbReference type="GO" id="GO:0008270">
    <property type="term" value="F:zinc ion binding"/>
    <property type="evidence" value="ECO:0007669"/>
    <property type="project" value="UniProtKB-KW"/>
</dbReference>
<evidence type="ECO:0000313" key="9">
    <source>
        <dbReference type="RefSeq" id="XP_011297104.1"/>
    </source>
</evidence>
<keyword evidence="3" id="KW-0862">Zinc</keyword>
<dbReference type="InterPro" id="IPR006612">
    <property type="entry name" value="THAP_Znf"/>
</dbReference>
<gene>
    <name evidence="9" type="primary">LOC105262915</name>
</gene>
<evidence type="ECO:0000256" key="3">
    <source>
        <dbReference type="ARBA" id="ARBA00022833"/>
    </source>
</evidence>
<feature type="domain" description="THAP-type" evidence="7">
    <location>
        <begin position="1"/>
        <end position="74"/>
    </location>
</feature>
<dbReference type="Proteomes" id="UP000694866">
    <property type="component" value="Unplaced"/>
</dbReference>
<protein>
    <recommendedName>
        <fullName evidence="7">THAP-type domain-containing protein</fullName>
    </recommendedName>
</protein>
<dbReference type="Pfam" id="PF05485">
    <property type="entry name" value="THAP"/>
    <property type="match status" value="1"/>
</dbReference>
<accession>A0A9R1TUF0</accession>
<dbReference type="PROSITE" id="PS50950">
    <property type="entry name" value="ZF_THAP"/>
    <property type="match status" value="1"/>
</dbReference>
<keyword evidence="1" id="KW-0479">Metal-binding</keyword>
<reference evidence="9" key="1">
    <citation type="submission" date="2025-08" db="UniProtKB">
        <authorList>
            <consortium name="RefSeq"/>
        </authorList>
    </citation>
    <scope>IDENTIFICATION</scope>
    <source>
        <strain evidence="9">USDA-PBARC FA_bdor</strain>
        <tissue evidence="9">Whole organism</tissue>
    </source>
</reference>
<proteinExistence type="predicted"/>
<keyword evidence="6" id="KW-0175">Coiled coil</keyword>
<dbReference type="InterPro" id="IPR052224">
    <property type="entry name" value="THAP_domain_protein"/>
</dbReference>
<dbReference type="Gene3D" id="6.20.210.20">
    <property type="entry name" value="THAP domain"/>
    <property type="match status" value="1"/>
</dbReference>
<dbReference type="RefSeq" id="XP_011297104.1">
    <property type="nucleotide sequence ID" value="XM_011298802.1"/>
</dbReference>
<dbReference type="SMART" id="SM00692">
    <property type="entry name" value="DM3"/>
    <property type="match status" value="1"/>
</dbReference>
<evidence type="ECO:0000256" key="2">
    <source>
        <dbReference type="ARBA" id="ARBA00022771"/>
    </source>
</evidence>
<name>A0A9R1TUF0_9HYME</name>
<feature type="coiled-coil region" evidence="6">
    <location>
        <begin position="285"/>
        <end position="312"/>
    </location>
</feature>
<dbReference type="GO" id="GO:0003677">
    <property type="term" value="F:DNA binding"/>
    <property type="evidence" value="ECO:0007669"/>
    <property type="project" value="UniProtKB-UniRule"/>
</dbReference>
<dbReference type="OrthoDB" id="7673103at2759"/>
<dbReference type="KEGG" id="fas:105262915"/>
<dbReference type="InterPro" id="IPR038441">
    <property type="entry name" value="THAP_Znf_sf"/>
</dbReference>
<dbReference type="GeneID" id="105262915"/>
<evidence type="ECO:0000313" key="8">
    <source>
        <dbReference type="Proteomes" id="UP000694866"/>
    </source>
</evidence>
<evidence type="ECO:0000256" key="5">
    <source>
        <dbReference type="PROSITE-ProRule" id="PRU00309"/>
    </source>
</evidence>